<name>A0A1I7LI21_9BACL</name>
<dbReference type="InterPro" id="IPR029060">
    <property type="entry name" value="PIN-like_dom_sf"/>
</dbReference>
<dbReference type="RefSeq" id="WP_074956809.1">
    <property type="nucleotide sequence ID" value="NZ_FPBV01000055.1"/>
</dbReference>
<dbReference type="InterPro" id="IPR002716">
    <property type="entry name" value="PIN_dom"/>
</dbReference>
<keyword evidence="3" id="KW-1185">Reference proteome</keyword>
<dbReference type="OrthoDB" id="9789052at2"/>
<evidence type="ECO:0000259" key="1">
    <source>
        <dbReference type="Pfam" id="PF01850"/>
    </source>
</evidence>
<evidence type="ECO:0000313" key="3">
    <source>
        <dbReference type="Proteomes" id="UP000183508"/>
    </source>
</evidence>
<dbReference type="Pfam" id="PF01850">
    <property type="entry name" value="PIN"/>
    <property type="match status" value="1"/>
</dbReference>
<dbReference type="Proteomes" id="UP000183508">
    <property type="component" value="Unassembled WGS sequence"/>
</dbReference>
<accession>A0A1I7LI21</accession>
<proteinExistence type="predicted"/>
<dbReference type="EMBL" id="FPBV01000055">
    <property type="protein sequence ID" value="SFV09310.1"/>
    <property type="molecule type" value="Genomic_DNA"/>
</dbReference>
<dbReference type="STRING" id="392015.SAMN05421543_1552"/>
<dbReference type="SUPFAM" id="SSF88723">
    <property type="entry name" value="PIN domain-like"/>
    <property type="match status" value="1"/>
</dbReference>
<dbReference type="AlphaFoldDB" id="A0A1I7LI21"/>
<evidence type="ECO:0000313" key="2">
    <source>
        <dbReference type="EMBL" id="SFV09310.1"/>
    </source>
</evidence>
<reference evidence="3" key="1">
    <citation type="submission" date="2016-10" db="EMBL/GenBank/DDBJ databases">
        <authorList>
            <person name="Varghese N."/>
        </authorList>
    </citation>
    <scope>NUCLEOTIDE SEQUENCE [LARGE SCALE GENOMIC DNA]</scope>
    <source>
        <strain evidence="3">DSM 17980</strain>
    </source>
</reference>
<organism evidence="2 3">
    <name type="scientific">Alicyclobacillus macrosporangiidus</name>
    <dbReference type="NCBI Taxonomy" id="392015"/>
    <lineage>
        <taxon>Bacteria</taxon>
        <taxon>Bacillati</taxon>
        <taxon>Bacillota</taxon>
        <taxon>Bacilli</taxon>
        <taxon>Bacillales</taxon>
        <taxon>Alicyclobacillaceae</taxon>
        <taxon>Alicyclobacillus</taxon>
    </lineage>
</organism>
<dbReference type="Gene3D" id="3.40.50.1010">
    <property type="entry name" value="5'-nuclease"/>
    <property type="match status" value="1"/>
</dbReference>
<protein>
    <submittedName>
        <fullName evidence="2">Predicted nucleic acid-binding protein, contains PIN domain</fullName>
    </submittedName>
</protein>
<gene>
    <name evidence="2" type="ORF">SAMN05421543_1552</name>
</gene>
<sequence>MNAILVDTNVILRFLLGDHPEYSSAATKLFAAAEQGEVTLSIDPMIVAECCSVLEGRVYQLSKELIASHLVPVLVHDGVQCENLLTVLDALQIYSEHRLDFADAYLIALARRTDQVVATFGDKMLGVENVSVHGLS</sequence>
<feature type="domain" description="PIN" evidence="1">
    <location>
        <begin position="4"/>
        <end position="124"/>
    </location>
</feature>